<feature type="region of interest" description="Disordered" evidence="1">
    <location>
        <begin position="1"/>
        <end position="23"/>
    </location>
</feature>
<protein>
    <submittedName>
        <fullName evidence="2">Uncharacterized protein</fullName>
    </submittedName>
</protein>
<dbReference type="Proteomes" id="UP000245764">
    <property type="component" value="Chromosome 13"/>
</dbReference>
<name>A0A2H1H8D6_ZYMTR</name>
<accession>A0A2H1H8D6</accession>
<proteinExistence type="predicted"/>
<sequence>MPPRRAPAATAAPAPPERYTERSTEYKKAYKSGFKDTKQFDTMVTLTGPNNYATWKRQLLNCALAVNFHTLIDGSELPPVSLVGDVPTSEWNDWMLEHAEWLARNLSLLSYIRRHITEGL</sequence>
<gene>
    <name evidence="2" type="ORF">ZT1E4_G11409</name>
</gene>
<feature type="compositionally biased region" description="Low complexity" evidence="1">
    <location>
        <begin position="1"/>
        <end position="12"/>
    </location>
</feature>
<evidence type="ECO:0000256" key="1">
    <source>
        <dbReference type="SAM" id="MobiDB-lite"/>
    </source>
</evidence>
<reference evidence="3" key="1">
    <citation type="submission" date="2017-05" db="EMBL/GenBank/DDBJ databases">
        <authorList>
            <person name="Song R."/>
            <person name="Chenine A.L."/>
            <person name="Ruprecht R.M."/>
        </authorList>
    </citation>
    <scope>NUCLEOTIDE SEQUENCE [LARGE SCALE GENOMIC DNA]</scope>
</reference>
<evidence type="ECO:0000313" key="3">
    <source>
        <dbReference type="Proteomes" id="UP000245764"/>
    </source>
</evidence>
<dbReference type="EMBL" id="LT854265">
    <property type="protein sequence ID" value="SMR62096.1"/>
    <property type="molecule type" value="Genomic_DNA"/>
</dbReference>
<evidence type="ECO:0000313" key="2">
    <source>
        <dbReference type="EMBL" id="SMR62096.1"/>
    </source>
</evidence>
<organism evidence="2 3">
    <name type="scientific">Zymoseptoria tritici ST99CH_1E4</name>
    <dbReference type="NCBI Taxonomy" id="1276532"/>
    <lineage>
        <taxon>Eukaryota</taxon>
        <taxon>Fungi</taxon>
        <taxon>Dikarya</taxon>
        <taxon>Ascomycota</taxon>
        <taxon>Pezizomycotina</taxon>
        <taxon>Dothideomycetes</taxon>
        <taxon>Dothideomycetidae</taxon>
        <taxon>Mycosphaerellales</taxon>
        <taxon>Mycosphaerellaceae</taxon>
        <taxon>Zymoseptoria</taxon>
    </lineage>
</organism>
<dbReference type="AlphaFoldDB" id="A0A2H1H8D6"/>